<sequence>MRLSPEPANKTVWTACPLRGIFGQLADSHLDIVKQLCYVVGKGLNRTPNLTVTMLTFQHIEGIAMSTVLSRLLVDSFVAKLESTLCKGLMETVSRER</sequence>
<comment type="caution">
    <text evidence="1">The sequence shown here is derived from an EMBL/GenBank/DDBJ whole genome shotgun (WGS) entry which is preliminary data.</text>
</comment>
<organism evidence="1 2">
    <name type="scientific">Paragonimus heterotremus</name>
    <dbReference type="NCBI Taxonomy" id="100268"/>
    <lineage>
        <taxon>Eukaryota</taxon>
        <taxon>Metazoa</taxon>
        <taxon>Spiralia</taxon>
        <taxon>Lophotrochozoa</taxon>
        <taxon>Platyhelminthes</taxon>
        <taxon>Trematoda</taxon>
        <taxon>Digenea</taxon>
        <taxon>Plagiorchiida</taxon>
        <taxon>Troglotremata</taxon>
        <taxon>Troglotrematidae</taxon>
        <taxon>Paragonimus</taxon>
    </lineage>
</organism>
<gene>
    <name evidence="1" type="ORF">PHET_01377</name>
</gene>
<protein>
    <submittedName>
        <fullName evidence="1">Uncharacterized protein</fullName>
    </submittedName>
</protein>
<proteinExistence type="predicted"/>
<dbReference type="AlphaFoldDB" id="A0A8J4T3B7"/>
<reference evidence="1" key="1">
    <citation type="submission" date="2019-05" db="EMBL/GenBank/DDBJ databases">
        <title>Annotation for the trematode Paragonimus heterotremus.</title>
        <authorList>
            <person name="Choi Y.-J."/>
        </authorList>
    </citation>
    <scope>NUCLEOTIDE SEQUENCE</scope>
    <source>
        <strain evidence="1">LC</strain>
    </source>
</reference>
<evidence type="ECO:0000313" key="2">
    <source>
        <dbReference type="Proteomes" id="UP000748531"/>
    </source>
</evidence>
<dbReference type="Proteomes" id="UP000748531">
    <property type="component" value="Unassembled WGS sequence"/>
</dbReference>
<evidence type="ECO:0000313" key="1">
    <source>
        <dbReference type="EMBL" id="KAF5405011.1"/>
    </source>
</evidence>
<keyword evidence="2" id="KW-1185">Reference proteome</keyword>
<name>A0A8J4T3B7_9TREM</name>
<accession>A0A8J4T3B7</accession>
<dbReference type="EMBL" id="LUCH01000490">
    <property type="protein sequence ID" value="KAF5405011.1"/>
    <property type="molecule type" value="Genomic_DNA"/>
</dbReference>